<dbReference type="EMBL" id="DYWV01000378">
    <property type="protein sequence ID" value="HJF41463.1"/>
    <property type="molecule type" value="Genomic_DNA"/>
</dbReference>
<evidence type="ECO:0000313" key="2">
    <source>
        <dbReference type="EMBL" id="HJF41463.1"/>
    </source>
</evidence>
<keyword evidence="1" id="KW-0812">Transmembrane</keyword>
<feature type="transmembrane region" description="Helical" evidence="1">
    <location>
        <begin position="9"/>
        <end position="27"/>
    </location>
</feature>
<organism evidence="2 3">
    <name type="scientific">Thomasclavelia spiroformis</name>
    <dbReference type="NCBI Taxonomy" id="29348"/>
    <lineage>
        <taxon>Bacteria</taxon>
        <taxon>Bacillati</taxon>
        <taxon>Bacillota</taxon>
        <taxon>Erysipelotrichia</taxon>
        <taxon>Erysipelotrichales</taxon>
        <taxon>Coprobacillaceae</taxon>
        <taxon>Thomasclavelia</taxon>
    </lineage>
</organism>
<name>A0A921GBX2_9FIRM</name>
<proteinExistence type="predicted"/>
<keyword evidence="1" id="KW-0472">Membrane</keyword>
<gene>
    <name evidence="2" type="ORF">K8V91_11120</name>
</gene>
<comment type="caution">
    <text evidence="2">The sequence shown here is derived from an EMBL/GenBank/DDBJ whole genome shotgun (WGS) entry which is preliminary data.</text>
</comment>
<reference evidence="2" key="2">
    <citation type="submission" date="2021-09" db="EMBL/GenBank/DDBJ databases">
        <authorList>
            <person name="Gilroy R."/>
        </authorList>
    </citation>
    <scope>NUCLEOTIDE SEQUENCE</scope>
    <source>
        <strain evidence="2">CHK193-16274</strain>
    </source>
</reference>
<protein>
    <submittedName>
        <fullName evidence="2">Uncharacterized protein</fullName>
    </submittedName>
</protein>
<dbReference type="AlphaFoldDB" id="A0A921GBX2"/>
<dbReference type="Proteomes" id="UP000749320">
    <property type="component" value="Unassembled WGS sequence"/>
</dbReference>
<accession>A0A921GBX2</accession>
<evidence type="ECO:0000313" key="3">
    <source>
        <dbReference type="Proteomes" id="UP000749320"/>
    </source>
</evidence>
<keyword evidence="1" id="KW-1133">Transmembrane helix</keyword>
<evidence type="ECO:0000256" key="1">
    <source>
        <dbReference type="SAM" id="Phobius"/>
    </source>
</evidence>
<reference evidence="2" key="1">
    <citation type="journal article" date="2021" name="PeerJ">
        <title>Extensive microbial diversity within the chicken gut microbiome revealed by metagenomics and culture.</title>
        <authorList>
            <person name="Gilroy R."/>
            <person name="Ravi A."/>
            <person name="Getino M."/>
            <person name="Pursley I."/>
            <person name="Horton D.L."/>
            <person name="Alikhan N.F."/>
            <person name="Baker D."/>
            <person name="Gharbi K."/>
            <person name="Hall N."/>
            <person name="Watson M."/>
            <person name="Adriaenssens E.M."/>
            <person name="Foster-Nyarko E."/>
            <person name="Jarju S."/>
            <person name="Secka A."/>
            <person name="Antonio M."/>
            <person name="Oren A."/>
            <person name="Chaudhuri R.R."/>
            <person name="La Ragione R."/>
            <person name="Hildebrand F."/>
            <person name="Pallen M.J."/>
        </authorList>
    </citation>
    <scope>NUCLEOTIDE SEQUENCE</scope>
    <source>
        <strain evidence="2">CHK193-16274</strain>
    </source>
</reference>
<sequence length="67" mass="7731">MSKDNKKGTIIGILIIVLLILSFIHNLQETISIEKSKQSGNERWKQVEQRIINIENRVEVLENGRDS</sequence>